<evidence type="ECO:0000259" key="9">
    <source>
        <dbReference type="PROSITE" id="PS50075"/>
    </source>
</evidence>
<dbReference type="InterPro" id="IPR049552">
    <property type="entry name" value="PKS_DH_N"/>
</dbReference>
<sequence length="1319" mass="137424">CWVRHVRAAVRFADGIRTLAGEGVNVFLEAGPGGVLTAMAEETLEEHEESGTPRLVVPLLRQDRPEPRSLTTALARAYVHGADVDWTALLPGGRQVELPTYAFQRRRYWLEDTASALGDPDALGLASAQHPVLGAAVRLADDQGAVLTGRLSLRTHPWLADHAIGGTVLFPGTGFVELAVRAGDEVGCPRLKELTLEMPLVIPEEGDVALQVRIGAQDESGWRPVSVHSQAGPDEEWVGHARGVLAAGSGVEGFDLAVWPPADADPVPLEGFYEDLAASGYDYGPVFQGLRAVWRRGDEVFAEVGLPEEQAEGAGGFGIHPALLDAALHAALANAEAPSDQVRLPFAWTGVSLFATGATAARIRLTFTGADAASVEMADAEGRPVASVDALVSRPVSRKQLSGSQAGGGQGTLLGVEWVPAPTADTPSSTGWAMLGDPVRPDGVRHPDYMVLVCPPPADDDLARGTGRAVGEVLDAVQAWLADESAVGSRLVVVTRGAVGVGSGDRLSGLTHAAVWGLVRSAQTEHPGRFVLVDVDDAAAVADVLPAALAAGEPQVVVRDGRVWVPRLARVTATEEPAVSPVWDAEGTVLITGGTGALGGLLARHLVEKYGVRHLLLASRRGLDAPGAREMEAELLGVGAASVSMVACDVADRRAVDALVAGVPAEYPLRAVVHAAGVLDDGTVAALTPERLDTVLRAKVDAAVNLHEATHGLGLTDFILFSSVAGIFGGPGQANYAAANTFLDALAQRRAAEGLPGLSLAWGLWDQDGGMTGQLDQAARARISRSGLTPIPARQGLSLFDMAARVRDRAVLVPVAVDMGVLRAQAGTGTLPPLLRNLVPAPVRRTAATAEAGGQGAGSPLVQRLAELTAPEQERLLLDLVRTHAAAALGHTKPDAVGPQRGFLELGFDSLMAVELRNRLSAAVGLRLPSTSIFDHPTPLALALALRSELVGSERSAPAAQGAAVATVPTAADEPLAIIGMACRLPGGIDSPEALWRLVDEGRDVVSAFPDDRGWNVEQLYDPDPDARGKSYAYEGAFVHDAGDFDAELFGISPREALAMDPQQRLLLEASWEAFERAGIDPAAVRGHQVGVFAGAMAPDYVSRLNKVPEDVEGYTMTGSTASVISGRISYAFGLEGPAVTVDTACSSSLVALHLAGQALRAGECSMALAGGVTVMASPQEFIELSRQRGLARDGRCKAFSADADGVGWGEGVGVLVLERLSDARRNGHRVLGVVRGSAVNQDGASSGLTAPNGPSQQRVIRAALASARLEAGDVDVVEAHGTGTTLGDPIEAQALLATYGQDRPVDRPLWLGSVKSNI</sequence>
<evidence type="ECO:0000256" key="7">
    <source>
        <dbReference type="ARBA" id="ARBA00023315"/>
    </source>
</evidence>
<dbReference type="InterPro" id="IPR057326">
    <property type="entry name" value="KR_dom"/>
</dbReference>
<dbReference type="SUPFAM" id="SSF51735">
    <property type="entry name" value="NAD(P)-binding Rossmann-fold domains"/>
    <property type="match status" value="2"/>
</dbReference>
<dbReference type="InterPro" id="IPR036736">
    <property type="entry name" value="ACP-like_sf"/>
</dbReference>
<dbReference type="Pfam" id="PF00550">
    <property type="entry name" value="PP-binding"/>
    <property type="match status" value="1"/>
</dbReference>
<dbReference type="EMBL" id="JAAKZX010000389">
    <property type="protein sequence ID" value="NGO49340.1"/>
    <property type="molecule type" value="Genomic_DNA"/>
</dbReference>
<feature type="non-terminal residue" evidence="12">
    <location>
        <position position="1319"/>
    </location>
</feature>
<dbReference type="InterPro" id="IPR006162">
    <property type="entry name" value="Ppantetheine_attach_site"/>
</dbReference>
<dbReference type="InterPro" id="IPR042104">
    <property type="entry name" value="PKS_dehydratase_sf"/>
</dbReference>
<evidence type="ECO:0000259" key="11">
    <source>
        <dbReference type="PROSITE" id="PS52019"/>
    </source>
</evidence>
<dbReference type="InterPro" id="IPR055123">
    <property type="entry name" value="SpnB-like_Rossmann"/>
</dbReference>
<dbReference type="InterPro" id="IPR013968">
    <property type="entry name" value="PKS_KR"/>
</dbReference>
<feature type="non-terminal residue" evidence="12">
    <location>
        <position position="1"/>
    </location>
</feature>
<keyword evidence="5" id="KW-0045">Antibiotic biosynthesis</keyword>
<dbReference type="SMART" id="SM01294">
    <property type="entry name" value="PKS_PP_betabranch"/>
    <property type="match status" value="1"/>
</dbReference>
<name>A0ABX0E840_9ACTN</name>
<dbReference type="Pfam" id="PF08659">
    <property type="entry name" value="KR"/>
    <property type="match status" value="1"/>
</dbReference>
<keyword evidence="3" id="KW-0597">Phosphoprotein</keyword>
<feature type="active site" description="Proton acceptor; for dehydratase activity" evidence="8">
    <location>
        <position position="162"/>
    </location>
</feature>
<dbReference type="PANTHER" id="PTHR43775:SF51">
    <property type="entry name" value="INACTIVE PHENOLPHTHIOCEROL SYNTHESIS POLYKETIDE SYNTHASE TYPE I PKS1-RELATED"/>
    <property type="match status" value="1"/>
</dbReference>
<dbReference type="SUPFAM" id="SSF52151">
    <property type="entry name" value="FabD/lysophospholipase-like"/>
    <property type="match status" value="1"/>
</dbReference>
<dbReference type="Gene3D" id="3.40.50.720">
    <property type="entry name" value="NAD(P)-binding Rossmann-like Domain"/>
    <property type="match status" value="1"/>
</dbReference>
<keyword evidence="7" id="KW-0012">Acyltransferase</keyword>
<dbReference type="Gene3D" id="3.40.366.10">
    <property type="entry name" value="Malonyl-Coenzyme A Acyl Carrier Protein, domain 2"/>
    <property type="match status" value="1"/>
</dbReference>
<feature type="region of interest" description="N-terminal hotdog fold" evidence="8">
    <location>
        <begin position="130"/>
        <end position="252"/>
    </location>
</feature>
<dbReference type="PANTHER" id="PTHR43775">
    <property type="entry name" value="FATTY ACID SYNTHASE"/>
    <property type="match status" value="1"/>
</dbReference>
<feature type="domain" description="Carrier" evidence="9">
    <location>
        <begin position="875"/>
        <end position="950"/>
    </location>
</feature>
<feature type="domain" description="Ketosynthase family 3 (KS3)" evidence="10">
    <location>
        <begin position="973"/>
        <end position="1319"/>
    </location>
</feature>
<dbReference type="InterPro" id="IPR020807">
    <property type="entry name" value="PKS_DH"/>
</dbReference>
<dbReference type="Pfam" id="PF22953">
    <property type="entry name" value="SpnB_Rossmann"/>
    <property type="match status" value="1"/>
</dbReference>
<dbReference type="SUPFAM" id="SSF53901">
    <property type="entry name" value="Thiolase-like"/>
    <property type="match status" value="1"/>
</dbReference>
<dbReference type="PROSITE" id="PS50075">
    <property type="entry name" value="CARRIER"/>
    <property type="match status" value="1"/>
</dbReference>
<dbReference type="InterPro" id="IPR001227">
    <property type="entry name" value="Ac_transferase_dom_sf"/>
</dbReference>
<dbReference type="Gene3D" id="3.10.129.110">
    <property type="entry name" value="Polyketide synthase dehydratase"/>
    <property type="match status" value="1"/>
</dbReference>
<dbReference type="Pfam" id="PF21089">
    <property type="entry name" value="PKS_DH_N"/>
    <property type="match status" value="1"/>
</dbReference>
<evidence type="ECO:0000256" key="1">
    <source>
        <dbReference type="ARBA" id="ARBA00004792"/>
    </source>
</evidence>
<keyword evidence="4" id="KW-0808">Transferase</keyword>
<dbReference type="InterPro" id="IPR014030">
    <property type="entry name" value="Ketoacyl_synth_N"/>
</dbReference>
<evidence type="ECO:0000256" key="6">
    <source>
        <dbReference type="ARBA" id="ARBA00023268"/>
    </source>
</evidence>
<comment type="pathway">
    <text evidence="1">Antibiotic biosynthesis.</text>
</comment>
<dbReference type="InterPro" id="IPR020841">
    <property type="entry name" value="PKS_Beta-ketoAc_synthase_dom"/>
</dbReference>
<organism evidence="12 13">
    <name type="scientific">Streptomyces ureilyticus</name>
    <dbReference type="NCBI Taxonomy" id="1775131"/>
    <lineage>
        <taxon>Bacteria</taxon>
        <taxon>Bacillati</taxon>
        <taxon>Actinomycetota</taxon>
        <taxon>Actinomycetes</taxon>
        <taxon>Kitasatosporales</taxon>
        <taxon>Streptomycetaceae</taxon>
        <taxon>Streptomyces</taxon>
    </lineage>
</organism>
<dbReference type="InterPro" id="IPR036291">
    <property type="entry name" value="NAD(P)-bd_dom_sf"/>
</dbReference>
<dbReference type="Gene3D" id="3.30.70.3290">
    <property type="match status" value="1"/>
</dbReference>
<proteinExistence type="predicted"/>
<evidence type="ECO:0000259" key="10">
    <source>
        <dbReference type="PROSITE" id="PS52004"/>
    </source>
</evidence>
<keyword evidence="13" id="KW-1185">Reference proteome</keyword>
<feature type="active site" description="Proton donor; for dehydratase activity" evidence="8">
    <location>
        <position position="325"/>
    </location>
</feature>
<dbReference type="SMART" id="SM00825">
    <property type="entry name" value="PKS_KS"/>
    <property type="match status" value="1"/>
</dbReference>
<dbReference type="Pfam" id="PF00109">
    <property type="entry name" value="ketoacyl-synt"/>
    <property type="match status" value="1"/>
</dbReference>
<accession>A0ABX0E840</accession>
<feature type="domain" description="PKS/mFAS DH" evidence="11">
    <location>
        <begin position="130"/>
        <end position="402"/>
    </location>
</feature>
<protein>
    <submittedName>
        <fullName evidence="12">SDR family NAD(P)-dependent oxidoreductase</fullName>
    </submittedName>
</protein>
<dbReference type="PROSITE" id="PS00606">
    <property type="entry name" value="KS3_1"/>
    <property type="match status" value="1"/>
</dbReference>
<dbReference type="RefSeq" id="WP_165345769.1">
    <property type="nucleotide sequence ID" value="NZ_JAAKZX010000389.1"/>
</dbReference>
<dbReference type="SMART" id="SM00823">
    <property type="entry name" value="PKS_PP"/>
    <property type="match status" value="1"/>
</dbReference>
<evidence type="ECO:0000256" key="3">
    <source>
        <dbReference type="ARBA" id="ARBA00022553"/>
    </source>
</evidence>
<dbReference type="CDD" id="cd00833">
    <property type="entry name" value="PKS"/>
    <property type="match status" value="1"/>
</dbReference>
<dbReference type="InterPro" id="IPR018201">
    <property type="entry name" value="Ketoacyl_synth_AS"/>
</dbReference>
<reference evidence="12 13" key="1">
    <citation type="submission" date="2020-02" db="EMBL/GenBank/DDBJ databases">
        <title>Whole-genome analyses of novel actinobacteria.</title>
        <authorList>
            <person name="Sahin N."/>
            <person name="Tokatli A."/>
        </authorList>
    </citation>
    <scope>NUCLEOTIDE SEQUENCE [LARGE SCALE GENOMIC DNA]</scope>
    <source>
        <strain evidence="12 13">YC419</strain>
    </source>
</reference>
<dbReference type="PROSITE" id="PS52004">
    <property type="entry name" value="KS3_2"/>
    <property type="match status" value="1"/>
</dbReference>
<keyword evidence="2" id="KW-0596">Phosphopantetheine</keyword>
<dbReference type="InterPro" id="IPR009081">
    <property type="entry name" value="PP-bd_ACP"/>
</dbReference>
<dbReference type="Pfam" id="PF02801">
    <property type="entry name" value="Ketoacyl-synt_C"/>
    <property type="match status" value="1"/>
</dbReference>
<dbReference type="InterPro" id="IPR020806">
    <property type="entry name" value="PKS_PP-bd"/>
</dbReference>
<dbReference type="PROSITE" id="PS52019">
    <property type="entry name" value="PKS_MFAS_DH"/>
    <property type="match status" value="1"/>
</dbReference>
<dbReference type="InterPro" id="IPR049551">
    <property type="entry name" value="PKS_DH_C"/>
</dbReference>
<dbReference type="Pfam" id="PF14765">
    <property type="entry name" value="PS-DH"/>
    <property type="match status" value="1"/>
</dbReference>
<dbReference type="Proteomes" id="UP001518140">
    <property type="component" value="Unassembled WGS sequence"/>
</dbReference>
<dbReference type="InterPro" id="IPR016035">
    <property type="entry name" value="Acyl_Trfase/lysoPLipase"/>
</dbReference>
<feature type="region of interest" description="C-terminal hotdog fold" evidence="8">
    <location>
        <begin position="264"/>
        <end position="402"/>
    </location>
</feature>
<dbReference type="SMART" id="SM00822">
    <property type="entry name" value="PKS_KR"/>
    <property type="match status" value="1"/>
</dbReference>
<evidence type="ECO:0000256" key="2">
    <source>
        <dbReference type="ARBA" id="ARBA00022450"/>
    </source>
</evidence>
<evidence type="ECO:0000256" key="5">
    <source>
        <dbReference type="ARBA" id="ARBA00023194"/>
    </source>
</evidence>
<dbReference type="InterPro" id="IPR049900">
    <property type="entry name" value="PKS_mFAS_DH"/>
</dbReference>
<dbReference type="PROSITE" id="PS00012">
    <property type="entry name" value="PHOSPHOPANTETHEINE"/>
    <property type="match status" value="1"/>
</dbReference>
<comment type="caution">
    <text evidence="12">The sequence shown here is derived from an EMBL/GenBank/DDBJ whole genome shotgun (WGS) entry which is preliminary data.</text>
</comment>
<evidence type="ECO:0000313" key="13">
    <source>
        <dbReference type="Proteomes" id="UP001518140"/>
    </source>
</evidence>
<dbReference type="Gene3D" id="1.10.1200.10">
    <property type="entry name" value="ACP-like"/>
    <property type="match status" value="1"/>
</dbReference>
<evidence type="ECO:0000256" key="4">
    <source>
        <dbReference type="ARBA" id="ARBA00022679"/>
    </source>
</evidence>
<dbReference type="InterPro" id="IPR014031">
    <property type="entry name" value="Ketoacyl_synth_C"/>
</dbReference>
<dbReference type="CDD" id="cd08956">
    <property type="entry name" value="KR_3_FAS_SDR_x"/>
    <property type="match status" value="1"/>
</dbReference>
<dbReference type="SMART" id="SM00826">
    <property type="entry name" value="PKS_DH"/>
    <property type="match status" value="1"/>
</dbReference>
<dbReference type="SUPFAM" id="SSF47336">
    <property type="entry name" value="ACP-like"/>
    <property type="match status" value="1"/>
</dbReference>
<evidence type="ECO:0000313" key="12">
    <source>
        <dbReference type="EMBL" id="NGO49340.1"/>
    </source>
</evidence>
<keyword evidence="6" id="KW-0511">Multifunctional enzyme</keyword>
<evidence type="ECO:0000256" key="8">
    <source>
        <dbReference type="PROSITE-ProRule" id="PRU01363"/>
    </source>
</evidence>
<gene>
    <name evidence="12" type="ORF">G6048_47200</name>
</gene>
<dbReference type="InterPro" id="IPR050091">
    <property type="entry name" value="PKS_NRPS_Biosynth_Enz"/>
</dbReference>
<dbReference type="InterPro" id="IPR016039">
    <property type="entry name" value="Thiolase-like"/>
</dbReference>
<dbReference type="Gene3D" id="3.40.47.10">
    <property type="match status" value="1"/>
</dbReference>